<keyword evidence="2" id="KW-1185">Reference proteome</keyword>
<accession>A0ACC5T3M7</accession>
<organism evidence="1 2">
    <name type="scientific">Ensifer adhaerens</name>
    <name type="common">Sinorhizobium morelense</name>
    <dbReference type="NCBI Taxonomy" id="106592"/>
    <lineage>
        <taxon>Bacteria</taxon>
        <taxon>Pseudomonadati</taxon>
        <taxon>Pseudomonadota</taxon>
        <taxon>Alphaproteobacteria</taxon>
        <taxon>Hyphomicrobiales</taxon>
        <taxon>Rhizobiaceae</taxon>
        <taxon>Sinorhizobium/Ensifer group</taxon>
        <taxon>Ensifer</taxon>
    </lineage>
</organism>
<dbReference type="EMBL" id="JAGGJR010000012">
    <property type="protein sequence ID" value="MBP1875715.1"/>
    <property type="molecule type" value="Genomic_DNA"/>
</dbReference>
<proteinExistence type="predicted"/>
<comment type="caution">
    <text evidence="1">The sequence shown here is derived from an EMBL/GenBank/DDBJ whole genome shotgun (WGS) entry which is preliminary data.</text>
</comment>
<gene>
    <name evidence="1" type="ORF">J2Z19_005452</name>
</gene>
<protein>
    <submittedName>
        <fullName evidence="1">Uncharacterized protein YcbK (DUF882 family)</fullName>
    </submittedName>
</protein>
<dbReference type="Proteomes" id="UP000823773">
    <property type="component" value="Unassembled WGS sequence"/>
</dbReference>
<evidence type="ECO:0000313" key="2">
    <source>
        <dbReference type="Proteomes" id="UP000823773"/>
    </source>
</evidence>
<name>A0ACC5T3M7_ENSAD</name>
<evidence type="ECO:0000313" key="1">
    <source>
        <dbReference type="EMBL" id="MBP1875715.1"/>
    </source>
</evidence>
<reference evidence="1" key="1">
    <citation type="submission" date="2021-03" db="EMBL/GenBank/DDBJ databases">
        <title>Genomic Encyclopedia of Type Strains, Phase IV (KMG-IV): sequencing the most valuable type-strain genomes for metagenomic binning, comparative biology and taxonomic classification.</title>
        <authorList>
            <person name="Goeker M."/>
        </authorList>
    </citation>
    <scope>NUCLEOTIDE SEQUENCE</scope>
    <source>
        <strain evidence="1">DSM 18131</strain>
    </source>
</reference>
<sequence>MQHRETKRALLSSISRAAAISVSLFALSGCVSAVADSEAANALAVEQTQEPVQVADSTQAGVAVRDAQVSAVGSNPQPAQGNGALAPGQDTAQQGGPLAMQSTGLRAASSSIYGQAPTAAGAQAATVGVQPQATGSIPATGTAQPTVNATTNSLFGTSPKQLQPQTQPQPQPIIQPQQGALNETDATPSDTAVMAYAAPEGATLPASVPLPLSAQAAIGGKTSRVLQPVQAAEQVQPATDLAQAATIASDNEASESGKKEVPKAWTLASLFAGKRKEKQQQETARAAQPAEKKTITTSNASQPQMASLAYTSLPGVKMSPLFSVAHEDHAADEEDAPVQVASLSGLARLAPSGLILQTEKVDAGCFKPELMQMLKNVETHYGKKVMVTSGLRPIKVNRAKQSLHTRCEAADIQVQGVSKWELADFLRSIPGRGGVGTYCHTESVHIDIGAQRDWNWRCRRGKG</sequence>